<gene>
    <name evidence="2" type="ORF">IMSAGC017_00313</name>
</gene>
<dbReference type="Proteomes" id="UP000490821">
    <property type="component" value="Unassembled WGS sequence"/>
</dbReference>
<dbReference type="AlphaFoldDB" id="A0A829Z7G6"/>
<feature type="transmembrane region" description="Helical" evidence="1">
    <location>
        <begin position="12"/>
        <end position="30"/>
    </location>
</feature>
<keyword evidence="1" id="KW-1133">Transmembrane helix</keyword>
<keyword evidence="1" id="KW-0812">Transmembrane</keyword>
<reference evidence="2 3" key="1">
    <citation type="journal article" date="2020" name="Microbiome">
        <title>Single-cell genomics of uncultured bacteria reveals dietary fiber responders in the mouse gut microbiota.</title>
        <authorList>
            <person name="Chijiiwa R."/>
            <person name="Hosokawa M."/>
            <person name="Kogawa M."/>
            <person name="Nishikawa Y."/>
            <person name="Ide K."/>
            <person name="Sakanashi C."/>
            <person name="Takahashi K."/>
            <person name="Takeyama H."/>
        </authorList>
    </citation>
    <scope>NUCLEOTIDE SEQUENCE [LARGE SCALE GENOMIC DNA]</scope>
    <source>
        <strain evidence="2">IMSAGC_017</strain>
    </source>
</reference>
<organism evidence="2 3">
    <name type="scientific">Thomasclavelia cocleata</name>
    <dbReference type="NCBI Taxonomy" id="69824"/>
    <lineage>
        <taxon>Bacteria</taxon>
        <taxon>Bacillati</taxon>
        <taxon>Bacillota</taxon>
        <taxon>Erysipelotrichia</taxon>
        <taxon>Erysipelotrichales</taxon>
        <taxon>Coprobacillaceae</taxon>
        <taxon>Thomasclavelia</taxon>
    </lineage>
</organism>
<evidence type="ECO:0000256" key="1">
    <source>
        <dbReference type="SAM" id="Phobius"/>
    </source>
</evidence>
<name>A0A829Z7G6_9FIRM</name>
<comment type="caution">
    <text evidence="2">The sequence shown here is derived from an EMBL/GenBank/DDBJ whole genome shotgun (WGS) entry which is preliminary data.</text>
</comment>
<keyword evidence="1" id="KW-0472">Membrane</keyword>
<sequence length="33" mass="3823">MEKLSNKEKVIIIIILGAITIFSIIMKHYSMML</sequence>
<dbReference type="EMBL" id="BLMI01000032">
    <property type="protein sequence ID" value="GFI40281.1"/>
    <property type="molecule type" value="Genomic_DNA"/>
</dbReference>
<protein>
    <submittedName>
        <fullName evidence="2">Uncharacterized protein</fullName>
    </submittedName>
</protein>
<evidence type="ECO:0000313" key="3">
    <source>
        <dbReference type="Proteomes" id="UP000490821"/>
    </source>
</evidence>
<proteinExistence type="predicted"/>
<accession>A0A829Z7G6</accession>
<evidence type="ECO:0000313" key="2">
    <source>
        <dbReference type="EMBL" id="GFI40281.1"/>
    </source>
</evidence>